<evidence type="ECO:0000313" key="3">
    <source>
        <dbReference type="Proteomes" id="UP001596461"/>
    </source>
</evidence>
<evidence type="ECO:0000256" key="1">
    <source>
        <dbReference type="SAM" id="MobiDB-lite"/>
    </source>
</evidence>
<dbReference type="SUPFAM" id="SSF54909">
    <property type="entry name" value="Dimeric alpha+beta barrel"/>
    <property type="match status" value="1"/>
</dbReference>
<dbReference type="Proteomes" id="UP001596461">
    <property type="component" value="Unassembled WGS sequence"/>
</dbReference>
<gene>
    <name evidence="2" type="ORF">ACFQL9_03415</name>
</gene>
<dbReference type="RefSeq" id="WP_284033516.1">
    <property type="nucleotide sequence ID" value="NZ_CP126155.1"/>
</dbReference>
<sequence>MPSPDRGSRGVSRRDFVTAAVAIGGSAALSACLDREVDDADATATPSDAPRFPTGPGPESLPGRQHAWNRYLVSDAHGNTVLPQRQVVLGLEYVGSTPPTEAERTRVADALASAERAYAWGTGGDPAAAVNDGLLTLFGYSNRYFERVGAPVDLRSPESVLEAVGEDPDRTDGFDALLLLSSDYGSILLETEQALFGERDTLNGERMAGGLEDVFEIVERRSGVAGKGLPAEQLPDEDVPTSAPMSMGFRSSFADNQAPEDRVTRQDGPFAGATTLLASRLHIDLDRWYDQSVDERVGEMFCPAHDADDVGETGARLGSDSGITEADADRVAEDAAEYGVVGHGQKVARARDDDFEPRILRRTEGVAGDVDDGAGFNFHSVQRDLDAFVDTRLAMNPDEYDDDVPAERHGIADYLETVARGTFLVPPRERRALPVHEP</sequence>
<proteinExistence type="predicted"/>
<keyword evidence="3" id="KW-1185">Reference proteome</keyword>
<reference evidence="2 3" key="1">
    <citation type="journal article" date="2019" name="Int. J. Syst. Evol. Microbiol.">
        <title>The Global Catalogue of Microorganisms (GCM) 10K type strain sequencing project: providing services to taxonomists for standard genome sequencing and annotation.</title>
        <authorList>
            <consortium name="The Broad Institute Genomics Platform"/>
            <consortium name="The Broad Institute Genome Sequencing Center for Infectious Disease"/>
            <person name="Wu L."/>
            <person name="Ma J."/>
        </authorList>
    </citation>
    <scope>NUCLEOTIDE SEQUENCE [LARGE SCALE GENOMIC DNA]</scope>
    <source>
        <strain evidence="2 3">DT31</strain>
    </source>
</reference>
<dbReference type="InterPro" id="IPR011008">
    <property type="entry name" value="Dimeric_a/b-barrel"/>
</dbReference>
<name>A0ABD5WDR8_9EURY</name>
<feature type="region of interest" description="Disordered" evidence="1">
    <location>
        <begin position="226"/>
        <end position="268"/>
    </location>
</feature>
<accession>A0ABD5WDR8</accession>
<dbReference type="AlphaFoldDB" id="A0ABD5WDR8"/>
<dbReference type="Pfam" id="PF24152">
    <property type="entry name" value="DUF7405"/>
    <property type="match status" value="1"/>
</dbReference>
<dbReference type="InterPro" id="IPR006311">
    <property type="entry name" value="TAT_signal"/>
</dbReference>
<organism evidence="2 3">
    <name type="scientific">Halobaculum lipolyticum</name>
    <dbReference type="NCBI Taxonomy" id="3032001"/>
    <lineage>
        <taxon>Archaea</taxon>
        <taxon>Methanobacteriati</taxon>
        <taxon>Methanobacteriota</taxon>
        <taxon>Stenosarchaea group</taxon>
        <taxon>Halobacteria</taxon>
        <taxon>Halobacteriales</taxon>
        <taxon>Haloferacaceae</taxon>
        <taxon>Halobaculum</taxon>
    </lineage>
</organism>
<comment type="caution">
    <text evidence="2">The sequence shown here is derived from an EMBL/GenBank/DDBJ whole genome shotgun (WGS) entry which is preliminary data.</text>
</comment>
<dbReference type="EMBL" id="JBHTAH010000002">
    <property type="protein sequence ID" value="MFC7068678.1"/>
    <property type="molecule type" value="Genomic_DNA"/>
</dbReference>
<protein>
    <recommendedName>
        <fullName evidence="4">Tat pathway signal protein</fullName>
    </recommendedName>
</protein>
<dbReference type="PROSITE" id="PS51318">
    <property type="entry name" value="TAT"/>
    <property type="match status" value="1"/>
</dbReference>
<evidence type="ECO:0000313" key="2">
    <source>
        <dbReference type="EMBL" id="MFC7068678.1"/>
    </source>
</evidence>
<feature type="region of interest" description="Disordered" evidence="1">
    <location>
        <begin position="37"/>
        <end position="61"/>
    </location>
</feature>
<dbReference type="PROSITE" id="PS51257">
    <property type="entry name" value="PROKAR_LIPOPROTEIN"/>
    <property type="match status" value="1"/>
</dbReference>
<dbReference type="InterPro" id="IPR055828">
    <property type="entry name" value="DUF7405"/>
</dbReference>
<dbReference type="GeneID" id="81126804"/>
<evidence type="ECO:0008006" key="4">
    <source>
        <dbReference type="Google" id="ProtNLM"/>
    </source>
</evidence>